<dbReference type="AlphaFoldDB" id="W9XIY0"/>
<dbReference type="InterPro" id="IPR008862">
    <property type="entry name" value="Tcp11"/>
</dbReference>
<feature type="region of interest" description="Disordered" evidence="2">
    <location>
        <begin position="1"/>
        <end position="75"/>
    </location>
</feature>
<comment type="caution">
    <text evidence="3">The sequence shown here is derived from an EMBL/GenBank/DDBJ whole genome shotgun (WGS) entry which is preliminary data.</text>
</comment>
<keyword evidence="4" id="KW-1185">Reference proteome</keyword>
<comment type="similarity">
    <text evidence="1">Belongs to the TCP11 family.</text>
</comment>
<dbReference type="Pfam" id="PF05794">
    <property type="entry name" value="Tcp11"/>
    <property type="match status" value="1"/>
</dbReference>
<name>W9XIY0_9EURO</name>
<dbReference type="GO" id="GO:0010737">
    <property type="term" value="P:protein kinase A signaling"/>
    <property type="evidence" value="ECO:0007669"/>
    <property type="project" value="TreeGrafter"/>
</dbReference>
<evidence type="ECO:0000256" key="1">
    <source>
        <dbReference type="ARBA" id="ARBA00010954"/>
    </source>
</evidence>
<organism evidence="3 4">
    <name type="scientific">Capronia coronata CBS 617.96</name>
    <dbReference type="NCBI Taxonomy" id="1182541"/>
    <lineage>
        <taxon>Eukaryota</taxon>
        <taxon>Fungi</taxon>
        <taxon>Dikarya</taxon>
        <taxon>Ascomycota</taxon>
        <taxon>Pezizomycotina</taxon>
        <taxon>Eurotiomycetes</taxon>
        <taxon>Chaetothyriomycetidae</taxon>
        <taxon>Chaetothyriales</taxon>
        <taxon>Herpotrichiellaceae</taxon>
        <taxon>Capronia</taxon>
    </lineage>
</organism>
<sequence>MSSRVGLPSKRPDPAEEDVECPYSPTSSSGSSCHQDMQQSSQGQAAQSSNNASTSSTRGGEEDHEEELSQRVNIPPCISKEEHRALSTAMPHPPVTKEGLEELDLEWITSNIRLRIDLNYDHNLEFMRDPGVRGELKRQEARKYWLSLEAELKIMYQHNFLPSCVECETQCSSTPMEPGFFKPRLPDMLYKLKDLLTALLPDSEHDQLAQCLDIPLLLQELSHGLMDIVRLAGWIRQRVTSHCAPYRDKAAHDMADQIRDGVERGDIGALVAGVESLFGLLEAMQLDVANHQVRNLRGSFIDDTVDFQRKYFGVRIENGHLTTRDSHRWWLVAFTDHGQNCVVLGETLNDPPFVSLIHGLVGLCLNQLAIIPETLKYDTSRLRMLSAEIQELVHVEICLVVFNKLVEQIRGSAGGNPGLMYGELRTRLMALTETDPALDTTVASCWKRHVNAVTLELMHSALRFCQKPDSTLTEDLAETTAKMLDEKFLYEARFRIVARAVGRALEECTYKYAKVYEGLPASTISYAQNRLRRRFQPPPGCRLLTDFGIMASRLAHIAVIHWRVWEDLVYLREDESDDDESEEDESVGDEDGDITAARGGDAE</sequence>
<dbReference type="RefSeq" id="XP_007727372.1">
    <property type="nucleotide sequence ID" value="XM_007729182.1"/>
</dbReference>
<dbReference type="EMBL" id="AMWN01000008">
    <property type="protein sequence ID" value="EXJ80178.1"/>
    <property type="molecule type" value="Genomic_DNA"/>
</dbReference>
<evidence type="ECO:0000313" key="3">
    <source>
        <dbReference type="EMBL" id="EXJ80178.1"/>
    </source>
</evidence>
<dbReference type="OrthoDB" id="276323at2759"/>
<feature type="compositionally biased region" description="Low complexity" evidence="2">
    <location>
        <begin position="24"/>
        <end position="57"/>
    </location>
</feature>
<dbReference type="eggNOG" id="KOG1981">
    <property type="taxonomic scope" value="Eukaryota"/>
</dbReference>
<gene>
    <name evidence="3" type="ORF">A1O1_08320</name>
</gene>
<dbReference type="Proteomes" id="UP000019484">
    <property type="component" value="Unassembled WGS sequence"/>
</dbReference>
<feature type="region of interest" description="Disordered" evidence="2">
    <location>
        <begin position="575"/>
        <end position="603"/>
    </location>
</feature>
<accession>W9XIY0</accession>
<evidence type="ECO:0000256" key="2">
    <source>
        <dbReference type="SAM" id="MobiDB-lite"/>
    </source>
</evidence>
<dbReference type="PROSITE" id="PS51257">
    <property type="entry name" value="PROKAR_LIPOPROTEIN"/>
    <property type="match status" value="1"/>
</dbReference>
<protein>
    <submittedName>
        <fullName evidence="3">Uncharacterized protein</fullName>
    </submittedName>
</protein>
<feature type="compositionally biased region" description="Acidic residues" evidence="2">
    <location>
        <begin position="575"/>
        <end position="593"/>
    </location>
</feature>
<dbReference type="HOGENOM" id="CLU_016970_2_0_1"/>
<evidence type="ECO:0000313" key="4">
    <source>
        <dbReference type="Proteomes" id="UP000019484"/>
    </source>
</evidence>
<reference evidence="3 4" key="1">
    <citation type="submission" date="2013-03" db="EMBL/GenBank/DDBJ databases">
        <title>The Genome Sequence of Capronia coronata CBS 617.96.</title>
        <authorList>
            <consortium name="The Broad Institute Genomics Platform"/>
            <person name="Cuomo C."/>
            <person name="de Hoog S."/>
            <person name="Gorbushina A."/>
            <person name="Walker B."/>
            <person name="Young S.K."/>
            <person name="Zeng Q."/>
            <person name="Gargeya S."/>
            <person name="Fitzgerald M."/>
            <person name="Haas B."/>
            <person name="Abouelleil A."/>
            <person name="Allen A.W."/>
            <person name="Alvarado L."/>
            <person name="Arachchi H.M."/>
            <person name="Berlin A.M."/>
            <person name="Chapman S.B."/>
            <person name="Gainer-Dewar J."/>
            <person name="Goldberg J."/>
            <person name="Griggs A."/>
            <person name="Gujja S."/>
            <person name="Hansen M."/>
            <person name="Howarth C."/>
            <person name="Imamovic A."/>
            <person name="Ireland A."/>
            <person name="Larimer J."/>
            <person name="McCowan C."/>
            <person name="Murphy C."/>
            <person name="Pearson M."/>
            <person name="Poon T.W."/>
            <person name="Priest M."/>
            <person name="Roberts A."/>
            <person name="Saif S."/>
            <person name="Shea T."/>
            <person name="Sisk P."/>
            <person name="Sykes S."/>
            <person name="Wortman J."/>
            <person name="Nusbaum C."/>
            <person name="Birren B."/>
        </authorList>
    </citation>
    <scope>NUCLEOTIDE SEQUENCE [LARGE SCALE GENOMIC DNA]</scope>
    <source>
        <strain evidence="3 4">CBS 617.96</strain>
    </source>
</reference>
<dbReference type="GeneID" id="19163171"/>
<proteinExistence type="inferred from homology"/>
<dbReference type="PANTHER" id="PTHR12832">
    <property type="entry name" value="TESTIS-SPECIFIC PROTEIN PBS13 T-COMPLEX 11"/>
    <property type="match status" value="1"/>
</dbReference>
<dbReference type="PANTHER" id="PTHR12832:SF11">
    <property type="entry name" value="LD23868P"/>
    <property type="match status" value="1"/>
</dbReference>